<sequence length="97" mass="11536">MINISKVMARERAIKSNYPDLLMSYLWFIGVHPQSQNKGIGKILLEEVIEDSRKINRPVYLETSSEKNVSWYLKSGFELYHELDLGYNLFMFRKEFK</sequence>
<proteinExistence type="predicted"/>
<dbReference type="RefSeq" id="WP_379992284.1">
    <property type="nucleotide sequence ID" value="NZ_JBHSRU010000008.1"/>
</dbReference>
<evidence type="ECO:0000259" key="1">
    <source>
        <dbReference type="PROSITE" id="PS51186"/>
    </source>
</evidence>
<organism evidence="2 3">
    <name type="scientific">Dyadobacter subterraneus</name>
    <dbReference type="NCBI Taxonomy" id="2773304"/>
    <lineage>
        <taxon>Bacteria</taxon>
        <taxon>Pseudomonadati</taxon>
        <taxon>Bacteroidota</taxon>
        <taxon>Cytophagia</taxon>
        <taxon>Cytophagales</taxon>
        <taxon>Spirosomataceae</taxon>
        <taxon>Dyadobacter</taxon>
    </lineage>
</organism>
<dbReference type="CDD" id="cd04301">
    <property type="entry name" value="NAT_SF"/>
    <property type="match status" value="1"/>
</dbReference>
<dbReference type="EMBL" id="JACYGY010000001">
    <property type="protein sequence ID" value="MBE9462460.1"/>
    <property type="molecule type" value="Genomic_DNA"/>
</dbReference>
<protein>
    <submittedName>
        <fullName evidence="2">GNAT family N-acetyltransferase</fullName>
    </submittedName>
</protein>
<dbReference type="Pfam" id="PF13508">
    <property type="entry name" value="Acetyltransf_7"/>
    <property type="match status" value="1"/>
</dbReference>
<keyword evidence="3" id="KW-1185">Reference proteome</keyword>
<evidence type="ECO:0000313" key="2">
    <source>
        <dbReference type="EMBL" id="MBE9462460.1"/>
    </source>
</evidence>
<comment type="caution">
    <text evidence="2">The sequence shown here is derived from an EMBL/GenBank/DDBJ whole genome shotgun (WGS) entry which is preliminary data.</text>
</comment>
<dbReference type="PROSITE" id="PS51186">
    <property type="entry name" value="GNAT"/>
    <property type="match status" value="1"/>
</dbReference>
<dbReference type="Proteomes" id="UP000634134">
    <property type="component" value="Unassembled WGS sequence"/>
</dbReference>
<dbReference type="PANTHER" id="PTHR42791:SF1">
    <property type="entry name" value="N-ACETYLTRANSFERASE DOMAIN-CONTAINING PROTEIN"/>
    <property type="match status" value="1"/>
</dbReference>
<dbReference type="Gene3D" id="3.40.630.30">
    <property type="match status" value="1"/>
</dbReference>
<gene>
    <name evidence="2" type="ORF">IEE83_11265</name>
</gene>
<evidence type="ECO:0000313" key="3">
    <source>
        <dbReference type="Proteomes" id="UP000634134"/>
    </source>
</evidence>
<reference evidence="3" key="1">
    <citation type="submission" date="2023-07" db="EMBL/GenBank/DDBJ databases">
        <title>Dyadobacter sp. nov 'subterranea' isolated from contaminted grondwater.</title>
        <authorList>
            <person name="Szabo I."/>
            <person name="Al-Omari J."/>
            <person name="Szerdahelyi S.G."/>
            <person name="Rado J."/>
        </authorList>
    </citation>
    <scope>NUCLEOTIDE SEQUENCE [LARGE SCALE GENOMIC DNA]</scope>
    <source>
        <strain evidence="3">UP-52</strain>
    </source>
</reference>
<dbReference type="PANTHER" id="PTHR42791">
    <property type="entry name" value="GNAT FAMILY ACETYLTRANSFERASE"/>
    <property type="match status" value="1"/>
</dbReference>
<dbReference type="InterPro" id="IPR052523">
    <property type="entry name" value="Trichothecene_AcTrans"/>
</dbReference>
<dbReference type="InterPro" id="IPR000182">
    <property type="entry name" value="GNAT_dom"/>
</dbReference>
<name>A0ABR9WAI6_9BACT</name>
<feature type="domain" description="N-acetyltransferase" evidence="1">
    <location>
        <begin position="1"/>
        <end position="97"/>
    </location>
</feature>
<accession>A0ABR9WAI6</accession>
<dbReference type="InterPro" id="IPR016181">
    <property type="entry name" value="Acyl_CoA_acyltransferase"/>
</dbReference>
<dbReference type="SUPFAM" id="SSF55729">
    <property type="entry name" value="Acyl-CoA N-acyltransferases (Nat)"/>
    <property type="match status" value="1"/>
</dbReference>